<dbReference type="EMBL" id="BQKI01000021">
    <property type="protein sequence ID" value="GJN12164.1"/>
    <property type="molecule type" value="Genomic_DNA"/>
</dbReference>
<comment type="caution">
    <text evidence="2">The sequence shown here is derived from an EMBL/GenBank/DDBJ whole genome shotgun (WGS) entry which is preliminary data.</text>
</comment>
<accession>A0AAV5DM93</accession>
<organism evidence="2 3">
    <name type="scientific">Eleusine coracana subsp. coracana</name>
    <dbReference type="NCBI Taxonomy" id="191504"/>
    <lineage>
        <taxon>Eukaryota</taxon>
        <taxon>Viridiplantae</taxon>
        <taxon>Streptophyta</taxon>
        <taxon>Embryophyta</taxon>
        <taxon>Tracheophyta</taxon>
        <taxon>Spermatophyta</taxon>
        <taxon>Magnoliopsida</taxon>
        <taxon>Liliopsida</taxon>
        <taxon>Poales</taxon>
        <taxon>Poaceae</taxon>
        <taxon>PACMAD clade</taxon>
        <taxon>Chloridoideae</taxon>
        <taxon>Cynodonteae</taxon>
        <taxon>Eleusininae</taxon>
        <taxon>Eleusine</taxon>
    </lineage>
</organism>
<reference evidence="2" key="1">
    <citation type="journal article" date="2018" name="DNA Res.">
        <title>Multiple hybrid de novo genome assembly of finger millet, an orphan allotetraploid crop.</title>
        <authorList>
            <person name="Hatakeyama M."/>
            <person name="Aluri S."/>
            <person name="Balachadran M.T."/>
            <person name="Sivarajan S.R."/>
            <person name="Patrignani A."/>
            <person name="Gruter S."/>
            <person name="Poveda L."/>
            <person name="Shimizu-Inatsugi R."/>
            <person name="Baeten J."/>
            <person name="Francoijs K.J."/>
            <person name="Nataraja K.N."/>
            <person name="Reddy Y.A.N."/>
            <person name="Phadnis S."/>
            <person name="Ravikumar R.L."/>
            <person name="Schlapbach R."/>
            <person name="Sreeman S.M."/>
            <person name="Shimizu K.K."/>
        </authorList>
    </citation>
    <scope>NUCLEOTIDE SEQUENCE</scope>
</reference>
<evidence type="ECO:0000313" key="2">
    <source>
        <dbReference type="EMBL" id="GJN12164.1"/>
    </source>
</evidence>
<evidence type="ECO:0000313" key="3">
    <source>
        <dbReference type="Proteomes" id="UP001054889"/>
    </source>
</evidence>
<keyword evidence="3" id="KW-1185">Reference proteome</keyword>
<protein>
    <submittedName>
        <fullName evidence="2">Uncharacterized protein</fullName>
    </submittedName>
</protein>
<sequence>MKQPSIFLLIACLLGNIGLKSYHPWALGSEHQVAVITFLPSGGAKLARKSQRPRERVSIR</sequence>
<dbReference type="AlphaFoldDB" id="A0AAV5DM93"/>
<dbReference type="Proteomes" id="UP001054889">
    <property type="component" value="Unassembled WGS sequence"/>
</dbReference>
<evidence type="ECO:0000256" key="1">
    <source>
        <dbReference type="SAM" id="SignalP"/>
    </source>
</evidence>
<proteinExistence type="predicted"/>
<keyword evidence="1" id="KW-0732">Signal</keyword>
<gene>
    <name evidence="2" type="primary">ga30419</name>
    <name evidence="2" type="ORF">PR202_ga30419</name>
</gene>
<name>A0AAV5DM93_ELECO</name>
<reference evidence="2" key="2">
    <citation type="submission" date="2021-12" db="EMBL/GenBank/DDBJ databases">
        <title>Resequencing data analysis of finger millet.</title>
        <authorList>
            <person name="Hatakeyama M."/>
            <person name="Aluri S."/>
            <person name="Balachadran M.T."/>
            <person name="Sivarajan S.R."/>
            <person name="Poveda L."/>
            <person name="Shimizu-Inatsugi R."/>
            <person name="Schlapbach R."/>
            <person name="Sreeman S.M."/>
            <person name="Shimizu K.K."/>
        </authorList>
    </citation>
    <scope>NUCLEOTIDE SEQUENCE</scope>
</reference>
<feature type="signal peptide" evidence="1">
    <location>
        <begin position="1"/>
        <end position="22"/>
    </location>
</feature>
<feature type="chain" id="PRO_5043887503" evidence="1">
    <location>
        <begin position="23"/>
        <end position="60"/>
    </location>
</feature>